<dbReference type="EMBL" id="CT573213">
    <property type="protein sequence ID" value="CAJ63009.1"/>
    <property type="molecule type" value="Genomic_DNA"/>
</dbReference>
<keyword evidence="7" id="KW-1185">Reference proteome</keyword>
<dbReference type="SUPFAM" id="SSF56300">
    <property type="entry name" value="Metallo-dependent phosphatases"/>
    <property type="match status" value="1"/>
</dbReference>
<sequence length="313" mass="32550">MTPTDLLATSAEGTPVLSLPASNAPTPTHTLIQISDTHIVRPGELLYDKVDTHAVLAAVLAQLEASPLRIGVLLLTGDLADSGDPLAYRRLRELVEPVAARMGVPVLYGMGNHDARGPFRAGLLGVEPTTEPYDYTHWVDDLRVVVLDSTEPGQHGGLLSTAQLGWLADELATPAPAGTVLALHHPPVPSPIAAVNTLLLAEPERLAAVLAGSDVKIVLTGHAHHASAGVLGGVPVWVAGATAYRAQVVGPADRMTGLVGGEYTRVDVYPTGAVATTVPIGPADVLYDMSLDDLTRHAAEYTAHAAQATHAAL</sequence>
<dbReference type="RefSeq" id="WP_011605489.1">
    <property type="nucleotide sequence ID" value="NC_008278.1"/>
</dbReference>
<name>Q0RHL7_FRAAA</name>
<evidence type="ECO:0000256" key="2">
    <source>
        <dbReference type="ARBA" id="ARBA00022801"/>
    </source>
</evidence>
<dbReference type="GO" id="GO:0016787">
    <property type="term" value="F:hydrolase activity"/>
    <property type="evidence" value="ECO:0007669"/>
    <property type="project" value="UniProtKB-KW"/>
</dbReference>
<reference evidence="6 7" key="1">
    <citation type="journal article" date="2007" name="Genome Res.">
        <title>Genome characteristics of facultatively symbiotic Frankia sp. strains reflect host range and host plant biogeography.</title>
        <authorList>
            <person name="Normand P."/>
            <person name="Lapierre P."/>
            <person name="Tisa L.S."/>
            <person name="Gogarten J.P."/>
            <person name="Alloisio N."/>
            <person name="Bagnarol E."/>
            <person name="Bassi C.A."/>
            <person name="Berry A.M."/>
            <person name="Bickhart D.M."/>
            <person name="Choisne N."/>
            <person name="Couloux A."/>
            <person name="Cournoyer B."/>
            <person name="Cruveiller S."/>
            <person name="Daubin V."/>
            <person name="Demange N."/>
            <person name="Francino M.P."/>
            <person name="Goltsman E."/>
            <person name="Huang Y."/>
            <person name="Kopp O.R."/>
            <person name="Labarre L."/>
            <person name="Lapidus A."/>
            <person name="Lavire C."/>
            <person name="Marechal J."/>
            <person name="Martinez M."/>
            <person name="Mastronunzio J.E."/>
            <person name="Mullin B.C."/>
            <person name="Niemann J."/>
            <person name="Pujic P."/>
            <person name="Rawnsley T."/>
            <person name="Rouy Z."/>
            <person name="Schenowitz C."/>
            <person name="Sellstedt A."/>
            <person name="Tavares F."/>
            <person name="Tomkins J.P."/>
            <person name="Vallenet D."/>
            <person name="Valverde C."/>
            <person name="Wall L.G."/>
            <person name="Wang Y."/>
            <person name="Medigue C."/>
            <person name="Benson D.R."/>
        </authorList>
    </citation>
    <scope>NUCLEOTIDE SEQUENCE [LARGE SCALE GENOMIC DNA]</scope>
    <source>
        <strain evidence="7">DSM 45986 / CECT 9034 / ACN14a</strain>
    </source>
</reference>
<dbReference type="HOGENOM" id="CLU_070320_1_0_11"/>
<evidence type="ECO:0000259" key="5">
    <source>
        <dbReference type="Pfam" id="PF00149"/>
    </source>
</evidence>
<dbReference type="Proteomes" id="UP000000657">
    <property type="component" value="Chromosome"/>
</dbReference>
<keyword evidence="1" id="KW-0479">Metal-binding</keyword>
<dbReference type="eggNOG" id="COG1409">
    <property type="taxonomic scope" value="Bacteria"/>
</dbReference>
<accession>Q0RHL7</accession>
<proteinExistence type="inferred from homology"/>
<dbReference type="InterPro" id="IPR050884">
    <property type="entry name" value="CNP_phosphodiesterase-III"/>
</dbReference>
<evidence type="ECO:0000256" key="3">
    <source>
        <dbReference type="ARBA" id="ARBA00023004"/>
    </source>
</evidence>
<dbReference type="Pfam" id="PF00149">
    <property type="entry name" value="Metallophos"/>
    <property type="match status" value="1"/>
</dbReference>
<dbReference type="GO" id="GO:0046872">
    <property type="term" value="F:metal ion binding"/>
    <property type="evidence" value="ECO:0007669"/>
    <property type="project" value="UniProtKB-KW"/>
</dbReference>
<comment type="similarity">
    <text evidence="4">Belongs to the cyclic nucleotide phosphodiesterase class-III family.</text>
</comment>
<dbReference type="Gene3D" id="3.60.21.10">
    <property type="match status" value="1"/>
</dbReference>
<feature type="domain" description="Calcineurin-like phosphoesterase" evidence="5">
    <location>
        <begin position="30"/>
        <end position="225"/>
    </location>
</feature>
<evidence type="ECO:0000256" key="1">
    <source>
        <dbReference type="ARBA" id="ARBA00022723"/>
    </source>
</evidence>
<gene>
    <name evidence="6" type="ordered locus">FRAAL4367</name>
</gene>
<dbReference type="AlphaFoldDB" id="Q0RHL7"/>
<evidence type="ECO:0000313" key="7">
    <source>
        <dbReference type="Proteomes" id="UP000000657"/>
    </source>
</evidence>
<dbReference type="PANTHER" id="PTHR42988:SF2">
    <property type="entry name" value="CYCLIC NUCLEOTIDE PHOSPHODIESTERASE CBUA0032-RELATED"/>
    <property type="match status" value="1"/>
</dbReference>
<keyword evidence="2" id="KW-0378">Hydrolase</keyword>
<dbReference type="InterPro" id="IPR029052">
    <property type="entry name" value="Metallo-depent_PP-like"/>
</dbReference>
<organism evidence="6 7">
    <name type="scientific">Frankia alni (strain DSM 45986 / CECT 9034 / ACN14a)</name>
    <dbReference type="NCBI Taxonomy" id="326424"/>
    <lineage>
        <taxon>Bacteria</taxon>
        <taxon>Bacillati</taxon>
        <taxon>Actinomycetota</taxon>
        <taxon>Actinomycetes</taxon>
        <taxon>Frankiales</taxon>
        <taxon>Frankiaceae</taxon>
        <taxon>Frankia</taxon>
    </lineage>
</organism>
<evidence type="ECO:0000256" key="4">
    <source>
        <dbReference type="ARBA" id="ARBA00025742"/>
    </source>
</evidence>
<dbReference type="KEGG" id="fal:FRAAL4367"/>
<dbReference type="InterPro" id="IPR004843">
    <property type="entry name" value="Calcineurin-like_PHP"/>
</dbReference>
<protein>
    <submittedName>
        <fullName evidence="6">cAMP phosphodiesterase</fullName>
    </submittedName>
</protein>
<dbReference type="STRING" id="326424.FRAAL4367"/>
<keyword evidence="3" id="KW-0408">Iron</keyword>
<evidence type="ECO:0000313" key="6">
    <source>
        <dbReference type="EMBL" id="CAJ63009.1"/>
    </source>
</evidence>
<dbReference type="PANTHER" id="PTHR42988">
    <property type="entry name" value="PHOSPHOHYDROLASE"/>
    <property type="match status" value="1"/>
</dbReference>